<evidence type="ECO:0000313" key="3">
    <source>
        <dbReference type="Proteomes" id="UP000450676"/>
    </source>
</evidence>
<reference evidence="2 3" key="1">
    <citation type="submission" date="2019-12" db="EMBL/GenBank/DDBJ databases">
        <title>Novel species isolated from a subtropical stream in China.</title>
        <authorList>
            <person name="Lu H."/>
        </authorList>
    </citation>
    <scope>NUCLEOTIDE SEQUENCE [LARGE SCALE GENOMIC DNA]</scope>
    <source>
        <strain evidence="2 3">FT127W</strain>
    </source>
</reference>
<accession>A0A7X4KKT3</accession>
<feature type="domain" description="FHA" evidence="1">
    <location>
        <begin position="23"/>
        <end position="72"/>
    </location>
</feature>
<dbReference type="Gene3D" id="2.60.200.20">
    <property type="match status" value="1"/>
</dbReference>
<sequence length="224" mass="23648">MGKIIISRDGVVEQEVPLSRERMSIGRRSRNDIVLDHAAVSGEHAVITTILDESFLEDLRSTNGTFVNGQRVGKHFLQHQDSIKIAKYRIEYLADGVRPVPGAAPASEGATVPVAAPRRPAPAPLAAAAAMPQPAAVLGRIEVLNGANAGKQLPLTKPLTTLGRPGVQVIVISRAPDGYAVAQAEGEAIATVNGTPLGKQPQRLQDGDVLDLSGTQMAFKQDFA</sequence>
<evidence type="ECO:0000313" key="2">
    <source>
        <dbReference type="EMBL" id="MYN06447.1"/>
    </source>
</evidence>
<dbReference type="PANTHER" id="PTHR23308">
    <property type="entry name" value="NUCLEAR INHIBITOR OF PROTEIN PHOSPHATASE-1"/>
    <property type="match status" value="1"/>
</dbReference>
<gene>
    <name evidence="2" type="ORF">GTP77_03770</name>
</gene>
<dbReference type="Proteomes" id="UP000450676">
    <property type="component" value="Unassembled WGS sequence"/>
</dbReference>
<evidence type="ECO:0000259" key="1">
    <source>
        <dbReference type="PROSITE" id="PS50006"/>
    </source>
</evidence>
<dbReference type="PROSITE" id="PS50006">
    <property type="entry name" value="FHA_DOMAIN"/>
    <property type="match status" value="1"/>
</dbReference>
<dbReference type="InterPro" id="IPR000253">
    <property type="entry name" value="FHA_dom"/>
</dbReference>
<organism evidence="2 3">
    <name type="scientific">Pseudoduganella aquatica</name>
    <dbReference type="NCBI Taxonomy" id="2660641"/>
    <lineage>
        <taxon>Bacteria</taxon>
        <taxon>Pseudomonadati</taxon>
        <taxon>Pseudomonadota</taxon>
        <taxon>Betaproteobacteria</taxon>
        <taxon>Burkholderiales</taxon>
        <taxon>Oxalobacteraceae</taxon>
        <taxon>Telluria group</taxon>
        <taxon>Pseudoduganella</taxon>
    </lineage>
</organism>
<dbReference type="RefSeq" id="WP_161070840.1">
    <property type="nucleotide sequence ID" value="NZ_WWCU01000003.1"/>
</dbReference>
<comment type="caution">
    <text evidence="2">The sequence shown here is derived from an EMBL/GenBank/DDBJ whole genome shotgun (WGS) entry which is preliminary data.</text>
</comment>
<protein>
    <submittedName>
        <fullName evidence="2">FHA domain-containing protein</fullName>
    </submittedName>
</protein>
<dbReference type="CDD" id="cd00060">
    <property type="entry name" value="FHA"/>
    <property type="match status" value="2"/>
</dbReference>
<name>A0A7X4KKT3_9BURK</name>
<dbReference type="InterPro" id="IPR050923">
    <property type="entry name" value="Cell_Proc_Reg/RNA_Proc"/>
</dbReference>
<dbReference type="SUPFAM" id="SSF49879">
    <property type="entry name" value="SMAD/FHA domain"/>
    <property type="match status" value="2"/>
</dbReference>
<dbReference type="InterPro" id="IPR008984">
    <property type="entry name" value="SMAD_FHA_dom_sf"/>
</dbReference>
<dbReference type="AlphaFoldDB" id="A0A7X4KKT3"/>
<keyword evidence="3" id="KW-1185">Reference proteome</keyword>
<dbReference type="Pfam" id="PF00498">
    <property type="entry name" value="FHA"/>
    <property type="match status" value="1"/>
</dbReference>
<dbReference type="EMBL" id="WWCU01000003">
    <property type="protein sequence ID" value="MYN06447.1"/>
    <property type="molecule type" value="Genomic_DNA"/>
</dbReference>
<dbReference type="SMART" id="SM00240">
    <property type="entry name" value="FHA"/>
    <property type="match status" value="1"/>
</dbReference>
<proteinExistence type="predicted"/>